<proteinExistence type="predicted"/>
<accession>A0A2P6SCL8</accession>
<dbReference type="Proteomes" id="UP000238479">
    <property type="component" value="Chromosome 1"/>
</dbReference>
<keyword evidence="5" id="KW-1185">Reference proteome</keyword>
<feature type="region of interest" description="Disordered" evidence="2">
    <location>
        <begin position="784"/>
        <end position="807"/>
    </location>
</feature>
<feature type="region of interest" description="Disordered" evidence="2">
    <location>
        <begin position="438"/>
        <end position="494"/>
    </location>
</feature>
<dbReference type="PANTHER" id="PTHR46519:SF2">
    <property type="entry name" value="RING_U-BOX SUPERFAMILY PROTEIN"/>
    <property type="match status" value="1"/>
</dbReference>
<name>A0A2P6SCL8_ROSCH</name>
<dbReference type="EMBL" id="PDCK01000039">
    <property type="protein sequence ID" value="PRQ56424.1"/>
    <property type="molecule type" value="Genomic_DNA"/>
</dbReference>
<gene>
    <name evidence="4" type="ORF">RchiOBHm_Chr1g0336281</name>
</gene>
<dbReference type="Gramene" id="PRQ56424">
    <property type="protein sequence ID" value="PRQ56424"/>
    <property type="gene ID" value="RchiOBHm_Chr1g0336281"/>
</dbReference>
<comment type="caution">
    <text evidence="4">The sequence shown here is derived from an EMBL/GenBank/DDBJ whole genome shotgun (WGS) entry which is preliminary data.</text>
</comment>
<dbReference type="CDD" id="cd16647">
    <property type="entry name" value="mRING-HC-C3HC5_NEU1"/>
    <property type="match status" value="1"/>
</dbReference>
<dbReference type="Gene3D" id="3.30.40.10">
    <property type="entry name" value="Zinc/RING finger domain, C3HC4 (zinc finger)"/>
    <property type="match status" value="1"/>
</dbReference>
<dbReference type="PROSITE" id="PS50089">
    <property type="entry name" value="ZF_RING_2"/>
    <property type="match status" value="1"/>
</dbReference>
<evidence type="ECO:0000256" key="2">
    <source>
        <dbReference type="SAM" id="MobiDB-lite"/>
    </source>
</evidence>
<dbReference type="EC" id="2.3.2.-" evidence="4"/>
<dbReference type="OMA" id="GRNWQEN"/>
<dbReference type="PANTHER" id="PTHR46519">
    <property type="entry name" value="RING/U-BOX SUPERFAMILY PROTEIN"/>
    <property type="match status" value="1"/>
</dbReference>
<evidence type="ECO:0000313" key="5">
    <source>
        <dbReference type="Proteomes" id="UP000238479"/>
    </source>
</evidence>
<dbReference type="SUPFAM" id="SSF57850">
    <property type="entry name" value="RING/U-box"/>
    <property type="match status" value="1"/>
</dbReference>
<feature type="compositionally biased region" description="Basic residues" evidence="2">
    <location>
        <begin position="603"/>
        <end position="614"/>
    </location>
</feature>
<feature type="compositionally biased region" description="Polar residues" evidence="2">
    <location>
        <begin position="443"/>
        <end position="481"/>
    </location>
</feature>
<organism evidence="4 5">
    <name type="scientific">Rosa chinensis</name>
    <name type="common">China rose</name>
    <dbReference type="NCBI Taxonomy" id="74649"/>
    <lineage>
        <taxon>Eukaryota</taxon>
        <taxon>Viridiplantae</taxon>
        <taxon>Streptophyta</taxon>
        <taxon>Embryophyta</taxon>
        <taxon>Tracheophyta</taxon>
        <taxon>Spermatophyta</taxon>
        <taxon>Magnoliopsida</taxon>
        <taxon>eudicotyledons</taxon>
        <taxon>Gunneridae</taxon>
        <taxon>Pentapetalae</taxon>
        <taxon>rosids</taxon>
        <taxon>fabids</taxon>
        <taxon>Rosales</taxon>
        <taxon>Rosaceae</taxon>
        <taxon>Rosoideae</taxon>
        <taxon>Rosoideae incertae sedis</taxon>
        <taxon>Rosa</taxon>
    </lineage>
</organism>
<dbReference type="AlphaFoldDB" id="A0A2P6SCL8"/>
<feature type="compositionally biased region" description="Basic and acidic residues" evidence="2">
    <location>
        <begin position="685"/>
        <end position="701"/>
    </location>
</feature>
<keyword evidence="4" id="KW-0436">Ligase</keyword>
<feature type="compositionally biased region" description="Polar residues" evidence="2">
    <location>
        <begin position="183"/>
        <end position="192"/>
    </location>
</feature>
<dbReference type="GO" id="GO:0004839">
    <property type="term" value="F:ubiquitin activating enzyme activity"/>
    <property type="evidence" value="ECO:0007669"/>
    <property type="project" value="UniProtKB-EC"/>
</dbReference>
<dbReference type="OrthoDB" id="6078042at2759"/>
<dbReference type="Pfam" id="PF13920">
    <property type="entry name" value="zf-C3HC4_3"/>
    <property type="match status" value="1"/>
</dbReference>
<evidence type="ECO:0000256" key="1">
    <source>
        <dbReference type="PROSITE-ProRule" id="PRU00175"/>
    </source>
</evidence>
<feature type="region of interest" description="Disordered" evidence="2">
    <location>
        <begin position="175"/>
        <end position="246"/>
    </location>
</feature>
<evidence type="ECO:0000313" key="4">
    <source>
        <dbReference type="EMBL" id="PRQ56424.1"/>
    </source>
</evidence>
<dbReference type="GO" id="GO:0008270">
    <property type="term" value="F:zinc ion binding"/>
    <property type="evidence" value="ECO:0007669"/>
    <property type="project" value="UniProtKB-KW"/>
</dbReference>
<protein>
    <submittedName>
        <fullName evidence="4">Putative aminoacyltransferase, E1 ubiquitin-activating enzyme</fullName>
        <ecNumber evidence="4">2.3.2.-</ecNumber>
        <ecNumber evidence="4">6.2.1.45</ecNumber>
    </submittedName>
</protein>
<feature type="region of interest" description="Disordered" evidence="2">
    <location>
        <begin position="668"/>
        <end position="725"/>
    </location>
</feature>
<dbReference type="InterPro" id="IPR013083">
    <property type="entry name" value="Znf_RING/FYVE/PHD"/>
</dbReference>
<feature type="compositionally biased region" description="Polar residues" evidence="2">
    <location>
        <begin position="213"/>
        <end position="224"/>
    </location>
</feature>
<feature type="region of interest" description="Disordered" evidence="2">
    <location>
        <begin position="555"/>
        <end position="623"/>
    </location>
</feature>
<keyword evidence="1" id="KW-0479">Metal-binding</keyword>
<dbReference type="GO" id="GO:0016746">
    <property type="term" value="F:acyltransferase activity"/>
    <property type="evidence" value="ECO:0007669"/>
    <property type="project" value="UniProtKB-KW"/>
</dbReference>
<feature type="compositionally biased region" description="Pro residues" evidence="2">
    <location>
        <begin position="709"/>
        <end position="718"/>
    </location>
</feature>
<dbReference type="EC" id="6.2.1.45" evidence="4"/>
<feature type="compositionally biased region" description="Polar residues" evidence="2">
    <location>
        <begin position="555"/>
        <end position="565"/>
    </location>
</feature>
<evidence type="ECO:0000259" key="3">
    <source>
        <dbReference type="PROSITE" id="PS50089"/>
    </source>
</evidence>
<keyword evidence="4" id="KW-0012">Acyltransferase</keyword>
<reference evidence="4 5" key="1">
    <citation type="journal article" date="2018" name="Nat. Genet.">
        <title>The Rosa genome provides new insights in the design of modern roses.</title>
        <authorList>
            <person name="Bendahmane M."/>
        </authorList>
    </citation>
    <scope>NUCLEOTIDE SEQUENCE [LARGE SCALE GENOMIC DNA]</scope>
    <source>
        <strain evidence="5">cv. Old Blush</strain>
    </source>
</reference>
<dbReference type="STRING" id="74649.A0A2P6SCL8"/>
<feature type="compositionally biased region" description="Basic and acidic residues" evidence="2">
    <location>
        <begin position="585"/>
        <end position="595"/>
    </location>
</feature>
<keyword evidence="4" id="KW-0808">Transferase</keyword>
<keyword evidence="1" id="KW-0862">Zinc</keyword>
<feature type="domain" description="RING-type" evidence="3">
    <location>
        <begin position="815"/>
        <end position="854"/>
    </location>
</feature>
<feature type="compositionally biased region" description="Polar residues" evidence="2">
    <location>
        <begin position="575"/>
        <end position="584"/>
    </location>
</feature>
<sequence>MTDFEPLQQKPESADACGDFETGYEEFMRGHLDECMSFASCSSPRNPDDEDDEGEQLVRRRRRLDLEGHDLAESSAAARRHHSRILTSWAARQAQEMITTIERRNRESELMALAGLHTVSMLDSSFLRESQSPTSRRQGTVERPSTQASAILQMWRELEDEHLLNRARGRVRERLRQQRNVESNTNELNTNRSDSRGSENPGSLVDASESENEYGTWSHDQMGSPNERGDNNASSREQSPDLGEVERERVRQIVRGWMETGITDHSSNVAPRNSSPRAEWLGETERERVRIVREWVQMASQQRGGRGGRREDHVTNGGAQVGIVRDESAADQEESQPEHIRRDMLRLRGRQAIIDLLVRIERERQRELQSLVEHRAVSDFAHRNRIQSLLRGRFLRNERPIEEERPPSIAAGELVQLRQRHTVSGLREGFRSRLETIVRGQVDGNNDSPTNSNVNDSRSDHTQTIASQDIQQENREQSQPGSEGGDNQFPNQLGNLENDTAVERLDWQETANQVGNWQEPVAEDERRNWEQTTFDQFNDWREGNAEDIVGNWQESSVNNWPQGTARNADEETGHQQEAQGTWRENSSREAVENWSERPSGPVRNRRSGSVRRFNRFSPPDDDTVYSMELRELLSRRSVSNLLRSGFRESLDQLIQSYVERQSRAPIDWDLHRNLPTPTPASPVQDQDRQRDELNEDQHDAINRPSRVLPSPPVPPPQPLWHQDLHNTGWSRHSMHRSEIEWEMFNDLRSDMARLQQGMSHMQRMLEACMDMQLELQRSVRQEVSAALNRSPGEKGSSAETSEDGSKWGHVRKGTCCVCCDSHIDSLLYRCGHMCTCSKCANELVRGGGKCPLCRAPIVEVIRAYSIL</sequence>
<dbReference type="InterPro" id="IPR001841">
    <property type="entry name" value="Znf_RING"/>
</dbReference>
<keyword evidence="1" id="KW-0863">Zinc-finger</keyword>
<feature type="region of interest" description="Disordered" evidence="2">
    <location>
        <begin position="125"/>
        <end position="147"/>
    </location>
</feature>